<dbReference type="InterPro" id="IPR051786">
    <property type="entry name" value="ASN_synthetase/amidase"/>
</dbReference>
<dbReference type="Gene3D" id="3.60.20.10">
    <property type="entry name" value="Glutamine Phosphoribosylpyrophosphate, subunit 1, domain 1"/>
    <property type="match status" value="1"/>
</dbReference>
<feature type="non-terminal residue" evidence="2">
    <location>
        <position position="1"/>
    </location>
</feature>
<dbReference type="Gene3D" id="3.40.50.620">
    <property type="entry name" value="HUPs"/>
    <property type="match status" value="1"/>
</dbReference>
<evidence type="ECO:0000259" key="1">
    <source>
        <dbReference type="PROSITE" id="PS51278"/>
    </source>
</evidence>
<dbReference type="InterPro" id="IPR001962">
    <property type="entry name" value="Asn_synthase"/>
</dbReference>
<dbReference type="EMBL" id="UINC01227337">
    <property type="protein sequence ID" value="SVE58169.1"/>
    <property type="molecule type" value="Genomic_DNA"/>
</dbReference>
<dbReference type="CDD" id="cd00712">
    <property type="entry name" value="AsnB"/>
    <property type="match status" value="1"/>
</dbReference>
<sequence>FHSGPQVCLGMRRLKVIDLMTGAQPMSDEHNRIHLVFNGEIYNFRELRDRLQAKGHQFKTQSDTEVIIHLYEDEGEDFVRHLRGMFAIALWDSVDRTLVLARDRLGKKPLYYALTDGRLCFASELTALVEDSSIDTDLDPIAIDEYLTYLFIPHPRTPYRGAKKLPPATVAVFRDGQLRQNRYWTVDYRLGETDRRSEEDLVDELDDRLCESVRLRLESDVPLGAFLSGG</sequence>
<dbReference type="InterPro" id="IPR029055">
    <property type="entry name" value="Ntn_hydrolases_N"/>
</dbReference>
<dbReference type="PANTHER" id="PTHR43284:SF1">
    <property type="entry name" value="ASPARAGINE SYNTHETASE"/>
    <property type="match status" value="1"/>
</dbReference>
<dbReference type="Pfam" id="PF00733">
    <property type="entry name" value="Asn_synthase"/>
    <property type="match status" value="1"/>
</dbReference>
<dbReference type="GO" id="GO:0004066">
    <property type="term" value="F:asparagine synthase (glutamine-hydrolyzing) activity"/>
    <property type="evidence" value="ECO:0007669"/>
    <property type="project" value="InterPro"/>
</dbReference>
<dbReference type="InterPro" id="IPR017932">
    <property type="entry name" value="GATase_2_dom"/>
</dbReference>
<dbReference type="SUPFAM" id="SSF56235">
    <property type="entry name" value="N-terminal nucleophile aminohydrolases (Ntn hydrolases)"/>
    <property type="match status" value="1"/>
</dbReference>
<proteinExistence type="predicted"/>
<dbReference type="PANTHER" id="PTHR43284">
    <property type="entry name" value="ASPARAGINE SYNTHETASE (GLUTAMINE-HYDROLYZING)"/>
    <property type="match status" value="1"/>
</dbReference>
<feature type="non-terminal residue" evidence="2">
    <location>
        <position position="230"/>
    </location>
</feature>
<evidence type="ECO:0000313" key="2">
    <source>
        <dbReference type="EMBL" id="SVE58169.1"/>
    </source>
</evidence>
<organism evidence="2">
    <name type="scientific">marine metagenome</name>
    <dbReference type="NCBI Taxonomy" id="408172"/>
    <lineage>
        <taxon>unclassified sequences</taxon>
        <taxon>metagenomes</taxon>
        <taxon>ecological metagenomes</taxon>
    </lineage>
</organism>
<feature type="domain" description="Glutamine amidotransferase type-2" evidence="1">
    <location>
        <begin position="1"/>
        <end position="176"/>
    </location>
</feature>
<dbReference type="InterPro" id="IPR033738">
    <property type="entry name" value="AsnB_N"/>
</dbReference>
<accession>A0A383ENG4</accession>
<dbReference type="PROSITE" id="PS51278">
    <property type="entry name" value="GATASE_TYPE_2"/>
    <property type="match status" value="1"/>
</dbReference>
<dbReference type="AlphaFoldDB" id="A0A383ENG4"/>
<name>A0A383ENG4_9ZZZZ</name>
<dbReference type="GO" id="GO:0006529">
    <property type="term" value="P:asparagine biosynthetic process"/>
    <property type="evidence" value="ECO:0007669"/>
    <property type="project" value="InterPro"/>
</dbReference>
<protein>
    <recommendedName>
        <fullName evidence="1">Glutamine amidotransferase type-2 domain-containing protein</fullName>
    </recommendedName>
</protein>
<dbReference type="InterPro" id="IPR014729">
    <property type="entry name" value="Rossmann-like_a/b/a_fold"/>
</dbReference>
<dbReference type="Pfam" id="PF13537">
    <property type="entry name" value="GATase_7"/>
    <property type="match status" value="1"/>
</dbReference>
<dbReference type="GO" id="GO:0005829">
    <property type="term" value="C:cytosol"/>
    <property type="evidence" value="ECO:0007669"/>
    <property type="project" value="TreeGrafter"/>
</dbReference>
<reference evidence="2" key="1">
    <citation type="submission" date="2018-05" db="EMBL/GenBank/DDBJ databases">
        <authorList>
            <person name="Lanie J.A."/>
            <person name="Ng W.-L."/>
            <person name="Kazmierczak K.M."/>
            <person name="Andrzejewski T.M."/>
            <person name="Davidsen T.M."/>
            <person name="Wayne K.J."/>
            <person name="Tettelin H."/>
            <person name="Glass J.I."/>
            <person name="Rusch D."/>
            <person name="Podicherti R."/>
            <person name="Tsui H.-C.T."/>
            <person name="Winkler M.E."/>
        </authorList>
    </citation>
    <scope>NUCLEOTIDE SEQUENCE</scope>
</reference>
<gene>
    <name evidence="2" type="ORF">METZ01_LOCUS511023</name>
</gene>
<dbReference type="SUPFAM" id="SSF52402">
    <property type="entry name" value="Adenine nucleotide alpha hydrolases-like"/>
    <property type="match status" value="1"/>
</dbReference>